<dbReference type="EMBL" id="DXFP01000033">
    <property type="protein sequence ID" value="HIX01888.1"/>
    <property type="molecule type" value="Genomic_DNA"/>
</dbReference>
<evidence type="ECO:0000313" key="4">
    <source>
        <dbReference type="Proteomes" id="UP000823963"/>
    </source>
</evidence>
<dbReference type="InterPro" id="IPR000836">
    <property type="entry name" value="PRTase_dom"/>
</dbReference>
<evidence type="ECO:0000313" key="3">
    <source>
        <dbReference type="EMBL" id="HIX01888.1"/>
    </source>
</evidence>
<proteinExistence type="inferred from homology"/>
<organism evidence="3 4">
    <name type="scientific">Candidatus Ligilactobacillus excrementigallinarum</name>
    <dbReference type="NCBI Taxonomy" id="2838641"/>
    <lineage>
        <taxon>Bacteria</taxon>
        <taxon>Bacillati</taxon>
        <taxon>Bacillota</taxon>
        <taxon>Bacilli</taxon>
        <taxon>Lactobacillales</taxon>
        <taxon>Lactobacillaceae</taxon>
        <taxon>Ligilactobacillus</taxon>
    </lineage>
</organism>
<gene>
    <name evidence="3" type="ORF">H9861_03950</name>
</gene>
<protein>
    <recommendedName>
        <fullName evidence="2">Phosphoribosyltransferase domain-containing protein</fullName>
    </recommendedName>
</protein>
<sequence>MLYNKALYVYQNDLMKSYFERYKFLGDYYLRKVFQREFEHFIYRNFPAKEWQYVPIPVSKQTFAVRKFNQVTGLVEHLPLKQYLSVKSETKEIQSHKNRFERLNTTQLFSCDAKLNLQLSKILLIDDIYTTGTTLYHAQKLMQQAGAQEIRSVTLAR</sequence>
<dbReference type="SUPFAM" id="SSF53271">
    <property type="entry name" value="PRTase-like"/>
    <property type="match status" value="1"/>
</dbReference>
<dbReference type="Pfam" id="PF00156">
    <property type="entry name" value="Pribosyltran"/>
    <property type="match status" value="1"/>
</dbReference>
<dbReference type="AlphaFoldDB" id="A0A9D1UWV2"/>
<comment type="similarity">
    <text evidence="1">Belongs to the ComF/GntX family.</text>
</comment>
<comment type="caution">
    <text evidence="3">The sequence shown here is derived from an EMBL/GenBank/DDBJ whole genome shotgun (WGS) entry which is preliminary data.</text>
</comment>
<dbReference type="CDD" id="cd06223">
    <property type="entry name" value="PRTases_typeI"/>
    <property type="match status" value="1"/>
</dbReference>
<accession>A0A9D1UWV2</accession>
<evidence type="ECO:0000256" key="1">
    <source>
        <dbReference type="ARBA" id="ARBA00008007"/>
    </source>
</evidence>
<dbReference type="InterPro" id="IPR029057">
    <property type="entry name" value="PRTase-like"/>
</dbReference>
<dbReference type="PANTHER" id="PTHR47505:SF1">
    <property type="entry name" value="DNA UTILIZATION PROTEIN YHGH"/>
    <property type="match status" value="1"/>
</dbReference>
<evidence type="ECO:0000259" key="2">
    <source>
        <dbReference type="Pfam" id="PF00156"/>
    </source>
</evidence>
<dbReference type="Gene3D" id="3.40.50.2020">
    <property type="match status" value="1"/>
</dbReference>
<feature type="domain" description="Phosphoribosyltransferase" evidence="2">
    <location>
        <begin position="98"/>
        <end position="156"/>
    </location>
</feature>
<dbReference type="InterPro" id="IPR051910">
    <property type="entry name" value="ComF/GntX_DNA_util-trans"/>
</dbReference>
<reference evidence="3" key="2">
    <citation type="submission" date="2021-04" db="EMBL/GenBank/DDBJ databases">
        <authorList>
            <person name="Gilroy R."/>
        </authorList>
    </citation>
    <scope>NUCLEOTIDE SEQUENCE</scope>
    <source>
        <strain evidence="3">6627</strain>
    </source>
</reference>
<dbReference type="Proteomes" id="UP000823963">
    <property type="component" value="Unassembled WGS sequence"/>
</dbReference>
<reference evidence="3" key="1">
    <citation type="journal article" date="2021" name="PeerJ">
        <title>Extensive microbial diversity within the chicken gut microbiome revealed by metagenomics and culture.</title>
        <authorList>
            <person name="Gilroy R."/>
            <person name="Ravi A."/>
            <person name="Getino M."/>
            <person name="Pursley I."/>
            <person name="Horton D.L."/>
            <person name="Alikhan N.F."/>
            <person name="Baker D."/>
            <person name="Gharbi K."/>
            <person name="Hall N."/>
            <person name="Watson M."/>
            <person name="Adriaenssens E.M."/>
            <person name="Foster-Nyarko E."/>
            <person name="Jarju S."/>
            <person name="Secka A."/>
            <person name="Antonio M."/>
            <person name="Oren A."/>
            <person name="Chaudhuri R.R."/>
            <person name="La Ragione R."/>
            <person name="Hildebrand F."/>
            <person name="Pallen M.J."/>
        </authorList>
    </citation>
    <scope>NUCLEOTIDE SEQUENCE</scope>
    <source>
        <strain evidence="3">6627</strain>
    </source>
</reference>
<name>A0A9D1UWV2_9LACO</name>
<dbReference type="PANTHER" id="PTHR47505">
    <property type="entry name" value="DNA UTILIZATION PROTEIN YHGH"/>
    <property type="match status" value="1"/>
</dbReference>